<dbReference type="Pfam" id="PF01757">
    <property type="entry name" value="Acyl_transf_3"/>
    <property type="match status" value="1"/>
</dbReference>
<proteinExistence type="predicted"/>
<organism evidence="3 4">
    <name type="scientific">Nitrosomonas ureae</name>
    <dbReference type="NCBI Taxonomy" id="44577"/>
    <lineage>
        <taxon>Bacteria</taxon>
        <taxon>Pseudomonadati</taxon>
        <taxon>Pseudomonadota</taxon>
        <taxon>Betaproteobacteria</taxon>
        <taxon>Nitrosomonadales</taxon>
        <taxon>Nitrosomonadaceae</taxon>
        <taxon>Nitrosomonas</taxon>
    </lineage>
</organism>
<dbReference type="GO" id="GO:0000271">
    <property type="term" value="P:polysaccharide biosynthetic process"/>
    <property type="evidence" value="ECO:0007669"/>
    <property type="project" value="TreeGrafter"/>
</dbReference>
<dbReference type="PANTHER" id="PTHR23028:SF53">
    <property type="entry name" value="ACYL_TRANSF_3 DOMAIN-CONTAINING PROTEIN"/>
    <property type="match status" value="1"/>
</dbReference>
<name>A0A1H5VMS5_9PROT</name>
<feature type="transmembrane region" description="Helical" evidence="1">
    <location>
        <begin position="266"/>
        <end position="289"/>
    </location>
</feature>
<feature type="transmembrane region" description="Helical" evidence="1">
    <location>
        <begin position="52"/>
        <end position="71"/>
    </location>
</feature>
<dbReference type="AlphaFoldDB" id="A0A1H5VMS5"/>
<feature type="transmembrane region" description="Helical" evidence="1">
    <location>
        <begin position="239"/>
        <end position="257"/>
    </location>
</feature>
<keyword evidence="3" id="KW-0808">Transferase</keyword>
<keyword evidence="1" id="KW-0812">Transmembrane</keyword>
<protein>
    <submittedName>
        <fullName evidence="3">Peptidoglycan/LPS O-acetylase OafA/YrhL, contains acyltransferase and SGNH-hydrolase domains</fullName>
    </submittedName>
</protein>
<keyword evidence="1" id="KW-1133">Transmembrane helix</keyword>
<feature type="transmembrane region" description="Helical" evidence="1">
    <location>
        <begin position="148"/>
        <end position="167"/>
    </location>
</feature>
<keyword evidence="1" id="KW-0472">Membrane</keyword>
<dbReference type="GO" id="GO:0016020">
    <property type="term" value="C:membrane"/>
    <property type="evidence" value="ECO:0007669"/>
    <property type="project" value="TreeGrafter"/>
</dbReference>
<keyword evidence="3" id="KW-0378">Hydrolase</keyword>
<dbReference type="PANTHER" id="PTHR23028">
    <property type="entry name" value="ACETYLTRANSFERASE"/>
    <property type="match status" value="1"/>
</dbReference>
<accession>A0A1H5VMS5</accession>
<dbReference type="RefSeq" id="WP_103966610.1">
    <property type="nucleotide sequence ID" value="NZ_FNUX01000013.1"/>
</dbReference>
<sequence>MSDLRLDSTIRFSNLDKLRAFAAISVVVYHVIEHTSWSSFPVTGLNLWWRTGWLGVDLFFVISGFVIYFSAFSLEKSYGAAWKSVYASHRFFRIAPLYFFTCIIFVFLIQPQILFTPVSNIFFQFISHLLFFHNFFPSTQGAINGVNWSIGVEMQFYLFILIFWNWIKRASPLKILLVFSAIACIWKIAAFYILHSAGAHKLWFATAQLSGSLDVFGFGIAACKWVLANGNRNDWVSLGIKALAAISAGFIMIKLLWMTPNYWGSVYYVGFFRILTGLSAAALIVFLIALPNTALGWFSGIIDYLGKISYGIYLWHLPIILSLKNLNINAGMVFLVATLACTLILASITYHLIEKNWIQHGKSDQACSKIGAILKSIRLN</sequence>
<evidence type="ECO:0000256" key="1">
    <source>
        <dbReference type="SAM" id="Phobius"/>
    </source>
</evidence>
<evidence type="ECO:0000259" key="2">
    <source>
        <dbReference type="Pfam" id="PF01757"/>
    </source>
</evidence>
<dbReference type="Proteomes" id="UP000236753">
    <property type="component" value="Unassembled WGS sequence"/>
</dbReference>
<keyword evidence="3" id="KW-0012">Acyltransferase</keyword>
<feature type="transmembrane region" description="Helical" evidence="1">
    <location>
        <begin position="20"/>
        <end position="40"/>
    </location>
</feature>
<dbReference type="OrthoDB" id="9814807at2"/>
<feature type="transmembrane region" description="Helical" evidence="1">
    <location>
        <begin position="295"/>
        <end position="316"/>
    </location>
</feature>
<feature type="transmembrane region" description="Helical" evidence="1">
    <location>
        <begin position="173"/>
        <end position="195"/>
    </location>
</feature>
<feature type="domain" description="Acyltransferase 3" evidence="2">
    <location>
        <begin position="14"/>
        <end position="350"/>
    </location>
</feature>
<feature type="transmembrane region" description="Helical" evidence="1">
    <location>
        <begin position="91"/>
        <end position="109"/>
    </location>
</feature>
<evidence type="ECO:0000313" key="4">
    <source>
        <dbReference type="Proteomes" id="UP000236753"/>
    </source>
</evidence>
<gene>
    <name evidence="3" type="ORF">SAMN05216334_11317</name>
</gene>
<feature type="transmembrane region" description="Helical" evidence="1">
    <location>
        <begin position="202"/>
        <end position="227"/>
    </location>
</feature>
<evidence type="ECO:0000313" key="3">
    <source>
        <dbReference type="EMBL" id="SEF87827.1"/>
    </source>
</evidence>
<dbReference type="GO" id="GO:0016787">
    <property type="term" value="F:hydrolase activity"/>
    <property type="evidence" value="ECO:0007669"/>
    <property type="project" value="UniProtKB-KW"/>
</dbReference>
<reference evidence="3 4" key="1">
    <citation type="submission" date="2016-10" db="EMBL/GenBank/DDBJ databases">
        <authorList>
            <person name="de Groot N.N."/>
        </authorList>
    </citation>
    <scope>NUCLEOTIDE SEQUENCE [LARGE SCALE GENOMIC DNA]</scope>
    <source>
        <strain evidence="3 4">Nm13</strain>
    </source>
</reference>
<dbReference type="InterPro" id="IPR050879">
    <property type="entry name" value="Acyltransferase_3"/>
</dbReference>
<dbReference type="GO" id="GO:0016747">
    <property type="term" value="F:acyltransferase activity, transferring groups other than amino-acyl groups"/>
    <property type="evidence" value="ECO:0007669"/>
    <property type="project" value="InterPro"/>
</dbReference>
<dbReference type="EMBL" id="FNUX01000013">
    <property type="protein sequence ID" value="SEF87827.1"/>
    <property type="molecule type" value="Genomic_DNA"/>
</dbReference>
<dbReference type="InterPro" id="IPR002656">
    <property type="entry name" value="Acyl_transf_3_dom"/>
</dbReference>
<feature type="transmembrane region" description="Helical" evidence="1">
    <location>
        <begin position="328"/>
        <end position="353"/>
    </location>
</feature>